<keyword evidence="2" id="KW-1185">Reference proteome</keyword>
<dbReference type="EMBL" id="JBIMZQ010000041">
    <property type="protein sequence ID" value="KAL3660406.1"/>
    <property type="molecule type" value="Genomic_DNA"/>
</dbReference>
<organism evidence="1 2">
    <name type="scientific">Phytophthora oleae</name>
    <dbReference type="NCBI Taxonomy" id="2107226"/>
    <lineage>
        <taxon>Eukaryota</taxon>
        <taxon>Sar</taxon>
        <taxon>Stramenopiles</taxon>
        <taxon>Oomycota</taxon>
        <taxon>Peronosporomycetes</taxon>
        <taxon>Peronosporales</taxon>
        <taxon>Peronosporaceae</taxon>
        <taxon>Phytophthora</taxon>
    </lineage>
</organism>
<dbReference type="InterPro" id="IPR029044">
    <property type="entry name" value="Nucleotide-diphossugar_trans"/>
</dbReference>
<dbReference type="AlphaFoldDB" id="A0ABD3F1W4"/>
<evidence type="ECO:0000313" key="2">
    <source>
        <dbReference type="Proteomes" id="UP001632037"/>
    </source>
</evidence>
<accession>A0ABD3F1W4</accession>
<protein>
    <submittedName>
        <fullName evidence="1">Uncharacterized protein</fullName>
    </submittedName>
</protein>
<proteinExistence type="predicted"/>
<dbReference type="Proteomes" id="UP001632037">
    <property type="component" value="Unassembled WGS sequence"/>
</dbReference>
<comment type="caution">
    <text evidence="1">The sequence shown here is derived from an EMBL/GenBank/DDBJ whole genome shotgun (WGS) entry which is preliminary data.</text>
</comment>
<sequence>MDILNAYFKDSVHHLPGVYTILNSDFRRAPSEKSSLFDTTAELKNHTKIVHFSCKPNGEYGKPWDWPTHDLSLIEDK</sequence>
<name>A0ABD3F1W4_9STRA</name>
<gene>
    <name evidence="1" type="ORF">V7S43_014559</name>
</gene>
<evidence type="ECO:0000313" key="1">
    <source>
        <dbReference type="EMBL" id="KAL3660406.1"/>
    </source>
</evidence>
<reference evidence="1 2" key="1">
    <citation type="submission" date="2024-09" db="EMBL/GenBank/DDBJ databases">
        <title>Genome sequencing and assembly of Phytophthora oleae, isolate VK10A, causative agent of rot of olive drupes.</title>
        <authorList>
            <person name="Conti Taguali S."/>
            <person name="Riolo M."/>
            <person name="La Spada F."/>
            <person name="Cacciola S.O."/>
            <person name="Dionisio G."/>
        </authorList>
    </citation>
    <scope>NUCLEOTIDE SEQUENCE [LARGE SCALE GENOMIC DNA]</scope>
    <source>
        <strain evidence="1 2">VK10A</strain>
    </source>
</reference>
<dbReference type="Gene3D" id="3.90.550.10">
    <property type="entry name" value="Spore Coat Polysaccharide Biosynthesis Protein SpsA, Chain A"/>
    <property type="match status" value="1"/>
</dbReference>